<evidence type="ECO:0000256" key="3">
    <source>
        <dbReference type="ARBA" id="ARBA00022737"/>
    </source>
</evidence>
<dbReference type="PROSITE" id="PS50157">
    <property type="entry name" value="ZINC_FINGER_C2H2_2"/>
    <property type="match status" value="4"/>
</dbReference>
<dbReference type="PANTHER" id="PTHR24394">
    <property type="entry name" value="ZINC FINGER PROTEIN"/>
    <property type="match status" value="1"/>
</dbReference>
<evidence type="ECO:0000256" key="7">
    <source>
        <dbReference type="PROSITE-ProRule" id="PRU00042"/>
    </source>
</evidence>
<evidence type="ECO:0000256" key="4">
    <source>
        <dbReference type="ARBA" id="ARBA00022771"/>
    </source>
</evidence>
<dbReference type="FunFam" id="3.30.160.60:FF:002343">
    <property type="entry name" value="Zinc finger protein 33A"/>
    <property type="match status" value="1"/>
</dbReference>
<reference evidence="11" key="1">
    <citation type="submission" date="2021-05" db="EMBL/GenBank/DDBJ databases">
        <authorList>
            <person name="Alioto T."/>
            <person name="Alioto T."/>
            <person name="Gomez Garrido J."/>
        </authorList>
    </citation>
    <scope>NUCLEOTIDE SEQUENCE</scope>
</reference>
<accession>A0A8D8BNI6</accession>
<evidence type="ECO:0000259" key="10">
    <source>
        <dbReference type="PROSITE" id="PS51915"/>
    </source>
</evidence>
<dbReference type="Gene3D" id="3.40.1800.20">
    <property type="match status" value="1"/>
</dbReference>
<feature type="binding site" evidence="8">
    <location>
        <position position="13"/>
    </location>
    <ligand>
        <name>Zn(2+)</name>
        <dbReference type="ChEBI" id="CHEBI:29105"/>
    </ligand>
</feature>
<dbReference type="EMBL" id="HBUE01341415">
    <property type="protein sequence ID" value="CAG6598615.1"/>
    <property type="molecule type" value="Transcribed_RNA"/>
</dbReference>
<feature type="domain" description="C2H2-type" evidence="9">
    <location>
        <begin position="202"/>
        <end position="229"/>
    </location>
</feature>
<name>A0A8D8BNI6_CULPI</name>
<protein>
    <submittedName>
        <fullName evidence="11">Zinc finger protein 333</fullName>
    </submittedName>
</protein>
<keyword evidence="5 8" id="KW-0862">Zinc</keyword>
<dbReference type="PANTHER" id="PTHR24394:SF29">
    <property type="entry name" value="MYONEURIN"/>
    <property type="match status" value="1"/>
</dbReference>
<dbReference type="GO" id="GO:0005634">
    <property type="term" value="C:nucleus"/>
    <property type="evidence" value="ECO:0007669"/>
    <property type="project" value="UniProtKB-SubCell"/>
</dbReference>
<dbReference type="InterPro" id="IPR012934">
    <property type="entry name" value="Znf_AD"/>
</dbReference>
<dbReference type="InterPro" id="IPR013087">
    <property type="entry name" value="Znf_C2H2_type"/>
</dbReference>
<dbReference type="Gene3D" id="3.30.160.60">
    <property type="entry name" value="Classic Zinc Finger"/>
    <property type="match status" value="3"/>
</dbReference>
<feature type="domain" description="ZAD" evidence="10">
    <location>
        <begin position="11"/>
        <end position="84"/>
    </location>
</feature>
<evidence type="ECO:0000256" key="8">
    <source>
        <dbReference type="PROSITE-ProRule" id="PRU01263"/>
    </source>
</evidence>
<feature type="binding site" evidence="8">
    <location>
        <position position="57"/>
    </location>
    <ligand>
        <name>Zn(2+)</name>
        <dbReference type="ChEBI" id="CHEBI:29105"/>
    </ligand>
</feature>
<feature type="domain" description="C2H2-type" evidence="9">
    <location>
        <begin position="267"/>
        <end position="295"/>
    </location>
</feature>
<comment type="subcellular location">
    <subcellularLocation>
        <location evidence="1">Nucleus</location>
    </subcellularLocation>
</comment>
<dbReference type="SMART" id="SM00868">
    <property type="entry name" value="zf-AD"/>
    <property type="match status" value="1"/>
</dbReference>
<dbReference type="SUPFAM" id="SSF57716">
    <property type="entry name" value="Glucocorticoid receptor-like (DNA-binding domain)"/>
    <property type="match status" value="1"/>
</dbReference>
<dbReference type="SMART" id="SM00355">
    <property type="entry name" value="ZnF_C2H2"/>
    <property type="match status" value="5"/>
</dbReference>
<evidence type="ECO:0000259" key="9">
    <source>
        <dbReference type="PROSITE" id="PS50157"/>
    </source>
</evidence>
<dbReference type="Pfam" id="PF07776">
    <property type="entry name" value="zf-AD"/>
    <property type="match status" value="1"/>
</dbReference>
<evidence type="ECO:0000256" key="5">
    <source>
        <dbReference type="ARBA" id="ARBA00022833"/>
    </source>
</evidence>
<keyword evidence="6" id="KW-0539">Nucleus</keyword>
<dbReference type="AlphaFoldDB" id="A0A8D8BNI6"/>
<dbReference type="GO" id="GO:0008270">
    <property type="term" value="F:zinc ion binding"/>
    <property type="evidence" value="ECO:0007669"/>
    <property type="project" value="UniProtKB-UniRule"/>
</dbReference>
<evidence type="ECO:0000256" key="6">
    <source>
        <dbReference type="ARBA" id="ARBA00023242"/>
    </source>
</evidence>
<feature type="domain" description="C2H2-type" evidence="9">
    <location>
        <begin position="230"/>
        <end position="257"/>
    </location>
</feature>
<proteinExistence type="predicted"/>
<dbReference type="EMBL" id="HBUE01080259">
    <property type="protein sequence ID" value="CAG6477229.1"/>
    <property type="molecule type" value="Transcribed_RNA"/>
</dbReference>
<evidence type="ECO:0000256" key="2">
    <source>
        <dbReference type="ARBA" id="ARBA00022723"/>
    </source>
</evidence>
<dbReference type="PROSITE" id="PS00028">
    <property type="entry name" value="ZINC_FINGER_C2H2_1"/>
    <property type="match status" value="4"/>
</dbReference>
<dbReference type="SUPFAM" id="SSF57667">
    <property type="entry name" value="beta-beta-alpha zinc fingers"/>
    <property type="match status" value="2"/>
</dbReference>
<evidence type="ECO:0000313" key="11">
    <source>
        <dbReference type="EMBL" id="CAG6477229.1"/>
    </source>
</evidence>
<dbReference type="PROSITE" id="PS51915">
    <property type="entry name" value="ZAD"/>
    <property type="match status" value="1"/>
</dbReference>
<sequence length="323" mass="37362">MSNGLLSERKRLCRLCLTNQGEMFPIFGGEIPDLAEKIYDCTTVEVYNIDGLPALICQQCQANIVICNSFLRSCQKVDRLFGPKFRQHEQPKVPAKVVTNGAVVPAKSPVLDRLKNDDKLRRQSVNEDRKDDIKRVIKKRLSEESHVANTSMELLAVKIEQSIKNELDQQVEVDGRQKCSKCGLLVHNLRQHKQLHATVGKHVCGICNKTFPKRFLLKYHANSHTGEKPYECTECGQRFSSPTNLYRHKQIHSGSGTYHRSEEDQRFHCNVCHCVFKHRKLIQKHMRANHRERKFPCDTCGKAYFTREYLNKHLRLVHRSSDK</sequence>
<organism evidence="11">
    <name type="scientific">Culex pipiens</name>
    <name type="common">House mosquito</name>
    <dbReference type="NCBI Taxonomy" id="7175"/>
    <lineage>
        <taxon>Eukaryota</taxon>
        <taxon>Metazoa</taxon>
        <taxon>Ecdysozoa</taxon>
        <taxon>Arthropoda</taxon>
        <taxon>Hexapoda</taxon>
        <taxon>Insecta</taxon>
        <taxon>Pterygota</taxon>
        <taxon>Neoptera</taxon>
        <taxon>Endopterygota</taxon>
        <taxon>Diptera</taxon>
        <taxon>Nematocera</taxon>
        <taxon>Culicoidea</taxon>
        <taxon>Culicidae</taxon>
        <taxon>Culicinae</taxon>
        <taxon>Culicini</taxon>
        <taxon>Culex</taxon>
        <taxon>Culex</taxon>
    </lineage>
</organism>
<dbReference type="InterPro" id="IPR036236">
    <property type="entry name" value="Znf_C2H2_sf"/>
</dbReference>
<keyword evidence="4 7" id="KW-0863">Zinc-finger</keyword>
<evidence type="ECO:0000256" key="1">
    <source>
        <dbReference type="ARBA" id="ARBA00004123"/>
    </source>
</evidence>
<keyword evidence="2 8" id="KW-0479">Metal-binding</keyword>
<dbReference type="EMBL" id="HBUE01234527">
    <property type="protein sequence ID" value="CAG6546440.1"/>
    <property type="molecule type" value="Transcribed_RNA"/>
</dbReference>
<keyword evidence="3" id="KW-0677">Repeat</keyword>
<feature type="binding site" evidence="8">
    <location>
        <position position="16"/>
    </location>
    <ligand>
        <name>Zn(2+)</name>
        <dbReference type="ChEBI" id="CHEBI:29105"/>
    </ligand>
</feature>
<feature type="domain" description="C2H2-type" evidence="9">
    <location>
        <begin position="295"/>
        <end position="323"/>
    </location>
</feature>
<dbReference type="GO" id="GO:0000981">
    <property type="term" value="F:DNA-binding transcription factor activity, RNA polymerase II-specific"/>
    <property type="evidence" value="ECO:0007669"/>
    <property type="project" value="TreeGrafter"/>
</dbReference>
<dbReference type="Pfam" id="PF00096">
    <property type="entry name" value="zf-C2H2"/>
    <property type="match status" value="3"/>
</dbReference>
<feature type="binding site" evidence="8">
    <location>
        <position position="60"/>
    </location>
    <ligand>
        <name>Zn(2+)</name>
        <dbReference type="ChEBI" id="CHEBI:29105"/>
    </ligand>
</feature>